<dbReference type="OrthoDB" id="430364at2759"/>
<evidence type="ECO:0000256" key="2">
    <source>
        <dbReference type="ARBA" id="ARBA00006248"/>
    </source>
</evidence>
<feature type="compositionally biased region" description="Low complexity" evidence="6">
    <location>
        <begin position="584"/>
        <end position="593"/>
    </location>
</feature>
<proteinExistence type="inferred from homology"/>
<dbReference type="SUPFAM" id="SSF50729">
    <property type="entry name" value="PH domain-like"/>
    <property type="match status" value="1"/>
</dbReference>
<evidence type="ECO:0000256" key="6">
    <source>
        <dbReference type="SAM" id="MobiDB-lite"/>
    </source>
</evidence>
<dbReference type="PANTHER" id="PTHR10663:SF327">
    <property type="entry name" value="IQ MOTIF AND SEC7 DOMAIN-CONTAINING PROTEIN 1"/>
    <property type="match status" value="1"/>
</dbReference>
<comment type="subcellular location">
    <subcellularLocation>
        <location evidence="1">Cytoplasm</location>
    </subcellularLocation>
</comment>
<dbReference type="FunFam" id="2.30.29.30:FF:000004">
    <property type="entry name" value="IQ motif and SEC7 domain-containing protein 1"/>
    <property type="match status" value="1"/>
</dbReference>
<comment type="similarity">
    <text evidence="2">Belongs to the BRAG family.</text>
</comment>
<dbReference type="InterPro" id="IPR011993">
    <property type="entry name" value="PH-like_dom_sf"/>
</dbReference>
<protein>
    <submittedName>
        <fullName evidence="8">IQ motif and SEC7 domain-containing protein 1</fullName>
    </submittedName>
</protein>
<dbReference type="Gene3D" id="2.30.29.30">
    <property type="entry name" value="Pleckstrin-homology domain (PH domain)/Phosphotyrosine-binding domain (PTB)"/>
    <property type="match status" value="1"/>
</dbReference>
<evidence type="ECO:0000313" key="8">
    <source>
        <dbReference type="EMBL" id="ROL53997.1"/>
    </source>
</evidence>
<keyword evidence="4" id="KW-0597">Phosphoprotein</keyword>
<dbReference type="GO" id="GO:0032012">
    <property type="term" value="P:regulation of ARF protein signal transduction"/>
    <property type="evidence" value="ECO:0007669"/>
    <property type="project" value="InterPro"/>
</dbReference>
<dbReference type="Gene3D" id="1.10.1000.11">
    <property type="entry name" value="Arf Nucleotide-binding Site Opener,domain 2"/>
    <property type="match status" value="1"/>
</dbReference>
<comment type="caution">
    <text evidence="8">The sequence shown here is derived from an EMBL/GenBank/DDBJ whole genome shotgun (WGS) entry which is preliminary data.</text>
</comment>
<dbReference type="CDD" id="cd13318">
    <property type="entry name" value="PH_IQSEC"/>
    <property type="match status" value="1"/>
</dbReference>
<dbReference type="InterPro" id="IPR033742">
    <property type="entry name" value="IQSEC_PH"/>
</dbReference>
<evidence type="ECO:0000259" key="7">
    <source>
        <dbReference type="PROSITE" id="PS50190"/>
    </source>
</evidence>
<dbReference type="Pfam" id="PF01369">
    <property type="entry name" value="Sec7"/>
    <property type="match status" value="1"/>
</dbReference>
<dbReference type="AlphaFoldDB" id="A0A3N0Z6A2"/>
<keyword evidence="3" id="KW-0963">Cytoplasm</keyword>
<dbReference type="PANTHER" id="PTHR10663">
    <property type="entry name" value="GUANYL-NUCLEOTIDE EXCHANGE FACTOR"/>
    <property type="match status" value="1"/>
</dbReference>
<dbReference type="InterPro" id="IPR035999">
    <property type="entry name" value="Sec7_dom_sf"/>
</dbReference>
<feature type="domain" description="SEC7" evidence="7">
    <location>
        <begin position="1"/>
        <end position="164"/>
    </location>
</feature>
<dbReference type="CDD" id="cd00171">
    <property type="entry name" value="Sec7"/>
    <property type="match status" value="1"/>
</dbReference>
<keyword evidence="9" id="KW-1185">Reference proteome</keyword>
<dbReference type="PROSITE" id="PS50190">
    <property type="entry name" value="SEC7"/>
    <property type="match status" value="1"/>
</dbReference>
<reference evidence="8 9" key="1">
    <citation type="submission" date="2018-10" db="EMBL/GenBank/DDBJ databases">
        <title>Genome assembly for a Yunnan-Guizhou Plateau 3E fish, Anabarilius grahami (Regan), and its evolutionary and genetic applications.</title>
        <authorList>
            <person name="Jiang W."/>
        </authorList>
    </citation>
    <scope>NUCLEOTIDE SEQUENCE [LARGE SCALE GENOMIC DNA]</scope>
    <source>
        <strain evidence="8">AG-KIZ</strain>
        <tissue evidence="8">Muscle</tissue>
    </source>
</reference>
<dbReference type="SMART" id="SM00222">
    <property type="entry name" value="Sec7"/>
    <property type="match status" value="1"/>
</dbReference>
<organism evidence="8 9">
    <name type="scientific">Anabarilius grahami</name>
    <name type="common">Kanglang fish</name>
    <name type="synonym">Barilius grahami</name>
    <dbReference type="NCBI Taxonomy" id="495550"/>
    <lineage>
        <taxon>Eukaryota</taxon>
        <taxon>Metazoa</taxon>
        <taxon>Chordata</taxon>
        <taxon>Craniata</taxon>
        <taxon>Vertebrata</taxon>
        <taxon>Euteleostomi</taxon>
        <taxon>Actinopterygii</taxon>
        <taxon>Neopterygii</taxon>
        <taxon>Teleostei</taxon>
        <taxon>Ostariophysi</taxon>
        <taxon>Cypriniformes</taxon>
        <taxon>Xenocyprididae</taxon>
        <taxon>Xenocypridinae</taxon>
        <taxon>Xenocypridinae incertae sedis</taxon>
        <taxon>Anabarilius</taxon>
    </lineage>
</organism>
<evidence type="ECO:0000256" key="3">
    <source>
        <dbReference type="ARBA" id="ARBA00022490"/>
    </source>
</evidence>
<dbReference type="GO" id="GO:0030036">
    <property type="term" value="P:actin cytoskeleton organization"/>
    <property type="evidence" value="ECO:0007669"/>
    <property type="project" value="TreeGrafter"/>
</dbReference>
<feature type="region of interest" description="Disordered" evidence="6">
    <location>
        <begin position="573"/>
        <end position="593"/>
    </location>
</feature>
<evidence type="ECO:0000256" key="1">
    <source>
        <dbReference type="ARBA" id="ARBA00004496"/>
    </source>
</evidence>
<dbReference type="Gene3D" id="1.10.220.20">
    <property type="match status" value="1"/>
</dbReference>
<dbReference type="InterPro" id="IPR000904">
    <property type="entry name" value="Sec7_dom"/>
</dbReference>
<dbReference type="Proteomes" id="UP000281406">
    <property type="component" value="Unassembled WGS sequence"/>
</dbReference>
<feature type="region of interest" description="Disordered" evidence="6">
    <location>
        <begin position="325"/>
        <end position="350"/>
    </location>
</feature>
<evidence type="ECO:0000313" key="9">
    <source>
        <dbReference type="Proteomes" id="UP000281406"/>
    </source>
</evidence>
<gene>
    <name evidence="8" type="ORF">DPX16_15595</name>
</gene>
<keyword evidence="5" id="KW-0175">Coiled coil</keyword>
<dbReference type="InterPro" id="IPR023394">
    <property type="entry name" value="Sec7_C_sf"/>
</dbReference>
<accession>A0A3N0Z6A2</accession>
<evidence type="ECO:0000256" key="4">
    <source>
        <dbReference type="ARBA" id="ARBA00022553"/>
    </source>
</evidence>
<dbReference type="EMBL" id="RJVU01007045">
    <property type="protein sequence ID" value="ROL53997.1"/>
    <property type="molecule type" value="Genomic_DNA"/>
</dbReference>
<dbReference type="SUPFAM" id="SSF48425">
    <property type="entry name" value="Sec7 domain"/>
    <property type="match status" value="1"/>
</dbReference>
<dbReference type="GO" id="GO:0005737">
    <property type="term" value="C:cytoplasm"/>
    <property type="evidence" value="ECO:0007669"/>
    <property type="project" value="UniProtKB-SubCell"/>
</dbReference>
<name>A0A3N0Z6A2_ANAGA</name>
<sequence length="691" mass="78405">MERGFIPDTPVGVAHFLLQRKGLSRQMIGEFLGNRQKQFNRDVLDCVVDELDFSGMELDEALRKFQAQIRVQGEAQKVERLIEAYSQRYCICNPDVVRQFRNPDTIFILAFAIILLNTDMYSPNVKMERKMKLEDFIKNLRGVDDGEDIPREMLVGIYERIQKKELKTNDDHVSQVQKVEKLIVGKKQVLSQAHRRLVCYCRLFEVPDPNRLQKLGQHQREIFLFNDLLVVTKIFQKKKNSVTYSFRQSFSLYGMQVMLFENQFYPNGIRLTSAIPGADFKVLINFNAPNSQDRKKFTSDLRESIAEVQEMEKYRIESELEKQKGVVRPSMSQSMSGLKKETGNGTMGRTSLDDTYAMGEGLKRSALSSSLRDLSEAEIKIFSSDDEFSLLLGSSATGSLPLRLVLPLSPRLEHLLQRGPAHQNAEDYHPPHSPTSSYTSAISPIEKWTVLGLRQALINSDVQFSQRINKAQSCRGAVRSNARARPAECRRGIKDLRAPLDHWSGRPVCYCSSRMLWEPFQAKRPCFPLSAASRAYQSDAVSIELPSDAVWALPDSIFSGPPLSQREPSFQEHLFPDRHGAPNSSSSSLLGSLSGSTRVKRSVLGCPPPLPPHPTLILHTPHPFNLHHTAQPHAHHSQQCRFPQKPPPCHPLARGQRGRYLFRQLTQALRSNLQHTDQHMISKRCAVSTLV</sequence>
<dbReference type="FunFam" id="1.10.1000.11:FF:000001">
    <property type="entry name" value="IQ motif and SEC7 domain-containing protein 1"/>
    <property type="match status" value="1"/>
</dbReference>
<evidence type="ECO:0000256" key="5">
    <source>
        <dbReference type="ARBA" id="ARBA00023054"/>
    </source>
</evidence>
<dbReference type="Pfam" id="PF16453">
    <property type="entry name" value="IQ_SEC7_PH"/>
    <property type="match status" value="1"/>
</dbReference>
<dbReference type="GO" id="GO:0005085">
    <property type="term" value="F:guanyl-nucleotide exchange factor activity"/>
    <property type="evidence" value="ECO:0007669"/>
    <property type="project" value="InterPro"/>
</dbReference>